<dbReference type="InterPro" id="IPR001087">
    <property type="entry name" value="GDSL"/>
</dbReference>
<protein>
    <recommendedName>
        <fullName evidence="5">SGNH hydrolase</fullName>
    </recommendedName>
</protein>
<evidence type="ECO:0008006" key="5">
    <source>
        <dbReference type="Google" id="ProtNLM"/>
    </source>
</evidence>
<accession>A0A9W8LUB4</accession>
<dbReference type="Proteomes" id="UP001140094">
    <property type="component" value="Unassembled WGS sequence"/>
</dbReference>
<feature type="compositionally biased region" description="Basic and acidic residues" evidence="1">
    <location>
        <begin position="323"/>
        <end position="334"/>
    </location>
</feature>
<gene>
    <name evidence="3" type="ORF">H4R20_002075</name>
</gene>
<dbReference type="InterPro" id="IPR036514">
    <property type="entry name" value="SGNH_hydro_sf"/>
</dbReference>
<dbReference type="SUPFAM" id="SSF52266">
    <property type="entry name" value="SGNH hydrolase"/>
    <property type="match status" value="1"/>
</dbReference>
<keyword evidence="2" id="KW-0472">Membrane</keyword>
<feature type="compositionally biased region" description="Polar residues" evidence="1">
    <location>
        <begin position="352"/>
        <end position="365"/>
    </location>
</feature>
<evidence type="ECO:0000313" key="4">
    <source>
        <dbReference type="Proteomes" id="UP001140094"/>
    </source>
</evidence>
<feature type="region of interest" description="Disordered" evidence="1">
    <location>
        <begin position="307"/>
        <end position="365"/>
    </location>
</feature>
<evidence type="ECO:0000256" key="1">
    <source>
        <dbReference type="SAM" id="MobiDB-lite"/>
    </source>
</evidence>
<dbReference type="GO" id="GO:0016788">
    <property type="term" value="F:hydrolase activity, acting on ester bonds"/>
    <property type="evidence" value="ECO:0007669"/>
    <property type="project" value="InterPro"/>
</dbReference>
<dbReference type="Pfam" id="PF00657">
    <property type="entry name" value="Lipase_GDSL"/>
    <property type="match status" value="1"/>
</dbReference>
<dbReference type="AlphaFoldDB" id="A0A9W8LUB4"/>
<name>A0A9W8LUB4_9FUNG</name>
<keyword evidence="2" id="KW-0812">Transmembrane</keyword>
<evidence type="ECO:0000313" key="3">
    <source>
        <dbReference type="EMBL" id="KAJ2805488.1"/>
    </source>
</evidence>
<organism evidence="3 4">
    <name type="scientific">Coemansia guatemalensis</name>
    <dbReference type="NCBI Taxonomy" id="2761395"/>
    <lineage>
        <taxon>Eukaryota</taxon>
        <taxon>Fungi</taxon>
        <taxon>Fungi incertae sedis</taxon>
        <taxon>Zoopagomycota</taxon>
        <taxon>Kickxellomycotina</taxon>
        <taxon>Kickxellomycetes</taxon>
        <taxon>Kickxellales</taxon>
        <taxon>Kickxellaceae</taxon>
        <taxon>Coemansia</taxon>
    </lineage>
</organism>
<reference evidence="3" key="1">
    <citation type="submission" date="2022-07" db="EMBL/GenBank/DDBJ databases">
        <title>Phylogenomic reconstructions and comparative analyses of Kickxellomycotina fungi.</title>
        <authorList>
            <person name="Reynolds N.K."/>
            <person name="Stajich J.E."/>
            <person name="Barry K."/>
            <person name="Grigoriev I.V."/>
            <person name="Crous P."/>
            <person name="Smith M.E."/>
        </authorList>
    </citation>
    <scope>NUCLEOTIDE SEQUENCE</scope>
    <source>
        <strain evidence="3">NRRL 1565</strain>
    </source>
</reference>
<keyword evidence="2" id="KW-1133">Transmembrane helix</keyword>
<sequence>MWLNKVKHPLQEHAYALYPLVTIITVIIISCRITALSRAHLWHKIPSPWSTVVSFGDSFSDSGNGAHITGGKYPSEPWYWHHRFTNGPNWIDNLILDLGGLDKIKMRNFAHGGATADNALLQGSLLGHSIPGVHQQVRGFMFKSRHTGYPKTESTLYTLWTGATDSLALGGVGSYKSEHKPNIKGIQESIFQDILQLERESHNKIKHVLILTPPPVENSPMVRHESTSVRAAVQRATQTITRELPHTLYEKFSALGHTVMTDSTSMAPPNPPRMLPNHRQRAPSPITHFLTVDLPQDYDHMVPHEHNGTRPAAPGHLGSSLFHHSDPKPADGLHHPLLKMHKRSPPQEVAGTHSSVPTTLTKGQLGNSGRKLHIMVYDAYHFIKHAETNPTCFSLNPAMMSKTCGEQKHCYDRVWMDDSNLSTPIHYWMARDINVRLHMWHMHNSNMKLDRAFKNSTRARELGLEMLGYACPMRLAPVNF</sequence>
<proteinExistence type="predicted"/>
<dbReference type="OrthoDB" id="1600564at2759"/>
<feature type="transmembrane region" description="Helical" evidence="2">
    <location>
        <begin position="15"/>
        <end position="35"/>
    </location>
</feature>
<dbReference type="EMBL" id="JANBUO010000284">
    <property type="protein sequence ID" value="KAJ2805488.1"/>
    <property type="molecule type" value="Genomic_DNA"/>
</dbReference>
<dbReference type="Gene3D" id="3.40.50.1110">
    <property type="entry name" value="SGNH hydrolase"/>
    <property type="match status" value="1"/>
</dbReference>
<evidence type="ECO:0000256" key="2">
    <source>
        <dbReference type="SAM" id="Phobius"/>
    </source>
</evidence>
<keyword evidence="4" id="KW-1185">Reference proteome</keyword>
<dbReference type="PROSITE" id="PS51257">
    <property type="entry name" value="PROKAR_LIPOPROTEIN"/>
    <property type="match status" value="1"/>
</dbReference>
<comment type="caution">
    <text evidence="3">The sequence shown here is derived from an EMBL/GenBank/DDBJ whole genome shotgun (WGS) entry which is preliminary data.</text>
</comment>